<name>D3IVN5_PHYED</name>
<feature type="non-terminal residue" evidence="2">
    <location>
        <position position="142"/>
    </location>
</feature>
<proteinExistence type="predicted"/>
<dbReference type="EMBL" id="GQ252871">
    <property type="protein sequence ID" value="ADB85375.1"/>
    <property type="molecule type" value="Genomic_DNA"/>
</dbReference>
<evidence type="ECO:0000259" key="1">
    <source>
        <dbReference type="Pfam" id="PF22936"/>
    </source>
</evidence>
<reference evidence="2" key="1">
    <citation type="journal article" date="2010" name="J. Integr. Plant Biol.">
        <title>Insights into the bamboo genome: syntenic relationships to rice and sorghum.</title>
        <authorList>
            <person name="Gui Y.J."/>
            <person name="Zhou Y."/>
            <person name="Wang Y."/>
            <person name="Wang S."/>
            <person name="Wang S.Y."/>
            <person name="Hu Y."/>
            <person name="Bo S.P."/>
            <person name="Chen H."/>
            <person name="Zhou C.P."/>
            <person name="Ma N.X."/>
            <person name="Zhang T.Z."/>
            <person name="Fan L.J."/>
        </authorList>
    </citation>
    <scope>NUCLEOTIDE SEQUENCE</scope>
    <source>
        <tissue evidence="2">Shoot</tissue>
    </source>
</reference>
<dbReference type="InterPro" id="IPR054722">
    <property type="entry name" value="PolX-like_BBD"/>
</dbReference>
<sequence>METLKYDLPLLGRDTRFSLWQVKMRAVLAQMDLDDTLEGFEKQPITWTADEKRKDRGFKGEDSCCIMAEAGTNLYDKRSHQQDASQAEVVLSQIAKKIKMFDGIVRTLTDVRHIPDLKRNLISLSTLDGKGYKYSGEGGVLK</sequence>
<evidence type="ECO:0000313" key="2">
    <source>
        <dbReference type="EMBL" id="ADB85375.1"/>
    </source>
</evidence>
<protein>
    <submittedName>
        <fullName evidence="2">Putative retrotransposon protein</fullName>
    </submittedName>
</protein>
<dbReference type="AlphaFoldDB" id="D3IVN5"/>
<dbReference type="Pfam" id="PF22936">
    <property type="entry name" value="Pol_BBD"/>
    <property type="match status" value="1"/>
</dbReference>
<organism evidence="2">
    <name type="scientific">Phyllostachys edulis</name>
    <name type="common">Tortoise shell bamboo</name>
    <name type="synonym">Bambusa edulis</name>
    <dbReference type="NCBI Taxonomy" id="38705"/>
    <lineage>
        <taxon>Eukaryota</taxon>
        <taxon>Viridiplantae</taxon>
        <taxon>Streptophyta</taxon>
        <taxon>Embryophyta</taxon>
        <taxon>Tracheophyta</taxon>
        <taxon>Spermatophyta</taxon>
        <taxon>Magnoliopsida</taxon>
        <taxon>Liliopsida</taxon>
        <taxon>Poales</taxon>
        <taxon>Poaceae</taxon>
        <taxon>BOP clade</taxon>
        <taxon>Bambusoideae</taxon>
        <taxon>Arundinarodae</taxon>
        <taxon>Arundinarieae</taxon>
        <taxon>Arundinariinae</taxon>
        <taxon>Phyllostachys</taxon>
    </lineage>
</organism>
<feature type="domain" description="Retrovirus-related Pol polyprotein from transposon TNT 1-94-like beta-barrel" evidence="1">
    <location>
        <begin position="97"/>
        <end position="132"/>
    </location>
</feature>
<accession>D3IVN5</accession>